<feature type="compositionally biased region" description="Polar residues" evidence="1">
    <location>
        <begin position="735"/>
        <end position="764"/>
    </location>
</feature>
<dbReference type="AlphaFoldDB" id="A0A0D1YZK7"/>
<feature type="compositionally biased region" description="Polar residues" evidence="1">
    <location>
        <begin position="880"/>
        <end position="894"/>
    </location>
</feature>
<dbReference type="Proteomes" id="UP000053328">
    <property type="component" value="Unassembled WGS sequence"/>
</dbReference>
<feature type="region of interest" description="Disordered" evidence="1">
    <location>
        <begin position="326"/>
        <end position="357"/>
    </location>
</feature>
<dbReference type="OrthoDB" id="3538943at2759"/>
<feature type="compositionally biased region" description="Basic and acidic residues" evidence="1">
    <location>
        <begin position="765"/>
        <end position="780"/>
    </location>
</feature>
<dbReference type="STRING" id="91928.A0A0D1YZK7"/>
<feature type="region of interest" description="Disordered" evidence="1">
    <location>
        <begin position="843"/>
        <end position="894"/>
    </location>
</feature>
<evidence type="ECO:0000256" key="1">
    <source>
        <dbReference type="SAM" id="MobiDB-lite"/>
    </source>
</evidence>
<protein>
    <recommendedName>
        <fullName evidence="4">Telomere replication protein EST3</fullName>
    </recommendedName>
</protein>
<reference evidence="2 3" key="1">
    <citation type="submission" date="2015-01" db="EMBL/GenBank/DDBJ databases">
        <title>The Genome Sequence of Exophiala spinifera CBS89968.</title>
        <authorList>
            <consortium name="The Broad Institute Genomics Platform"/>
            <person name="Cuomo C."/>
            <person name="de Hoog S."/>
            <person name="Gorbushina A."/>
            <person name="Stielow B."/>
            <person name="Teixiera M."/>
            <person name="Abouelleil A."/>
            <person name="Chapman S.B."/>
            <person name="Priest M."/>
            <person name="Young S.K."/>
            <person name="Wortman J."/>
            <person name="Nusbaum C."/>
            <person name="Birren B."/>
        </authorList>
    </citation>
    <scope>NUCLEOTIDE SEQUENCE [LARGE SCALE GENOMIC DNA]</scope>
    <source>
        <strain evidence="2 3">CBS 89968</strain>
    </source>
</reference>
<accession>A0A0D1YZK7</accession>
<gene>
    <name evidence="2" type="ORF">PV08_01334</name>
</gene>
<evidence type="ECO:0000313" key="3">
    <source>
        <dbReference type="Proteomes" id="UP000053328"/>
    </source>
</evidence>
<feature type="region of interest" description="Disordered" evidence="1">
    <location>
        <begin position="699"/>
        <end position="786"/>
    </location>
</feature>
<dbReference type="RefSeq" id="XP_016240972.1">
    <property type="nucleotide sequence ID" value="XM_016375696.1"/>
</dbReference>
<dbReference type="GeneID" id="27328417"/>
<feature type="compositionally biased region" description="Polar residues" evidence="1">
    <location>
        <begin position="345"/>
        <end position="357"/>
    </location>
</feature>
<sequence>MASHEAWLGAFVVQGLDEYLRFVQTGQPMVEYGYKVESGIVNIWRRDAFVRSLCTIETPQAPQTTRVQVTDGRHCLPAVFWRVAEEGLERIGVEQAHLTGSTVNLQVTRPIISIDCSYPHETLELRLEIEKCEPIQNDSAKAIRQVERQPLGTLPSVKQKMLEFTTQWSAQSRNIGTPKGSPSGSIRSQARSSLGNASDADDDISQVPFQSQINVVTCGQKSSMPSPTVNHEETLRTASTLIGRANALAQTISKETRLSPVQQTNPVTAQNEEDVTPHVSIKPVLRDLTRHGPAAEVALNEVVDGEQGLHSRESVQDECGANHFESAKRSDQIGGTARYPDPTRSAGSKQESSQLPTSLIRHFRRWREEAQSGRYIPRYLQKIPRDQEALLESDDSWQPALVGRTVMPGQIPIHLNERFMKFAEQKDSLVEEQLPTNEPIPELEKPITPEIKRTLHERYLDNAASDLEDSVASWSPSPPTQDRRRQALPADSPLPSARQRRNSTLKSAAIKAEAPPRTRSVTSKCGGDNQPLLSSSSSPVDEHPMVQPDSLVTNRNLSREEQVAHRVPDPSRNGTSVSETTAADALKSSIQPVVEKSVAGSKKASSPQEKLVQVERTPYIPKRPLTRVVKTAFKGTDNTHDSGLASSGCIPCSYDERSCALLPAMQADAGVPLIGSCTIPRTDTLQSKYAGAIGSANEYSHSLSTGGMQQRESIPPTNKTNDENGPGVNADKQAGISSENADSVRLASSSERSRRPGSTTSQGDQRLEAEQKTVRSRSETAETVPASQILLNSLTSHEHSAEASGGAASAMTGQPRDISDVVANIPVPHYVSELRDHRRTALKAISKQPLQSRKSSSSARDTTSSDGNDQYGIAGDGSPILQTEAPSPQLSTPNNQFSTYGRAEGYLKMQPSDSISHAATPLVIDLQPVFRRYQNAYADYRGDFTAFETACRLLGKFWRLGKELHSYLYDDAIYHHHHGFRWYLLHEGPDEDTRIMTFYEYYLQRVVKPTHTKRVVTKAVVENLPGPRPLELFRQMEPPLRTSDAATSPFPNANESISILPAPTMLSDVPIGKGHTGHYASQPGSAVEQWRREISRLPSPELGTPGVDRGQVDVVSSPEITNSEIGHGLPAVQESNSSVRQAASVLPLQKSREMEVSKKRKRSPTLRNVIPNSLEAEVSVTPKRAKGSKPSANPFVKPSRPASATASTVKMTPTQRAQRWWVDSDTPFKRFERHYSSLTRETLTGNKGNHTTTYQPGYVKKIEIFSWRP</sequence>
<feature type="region of interest" description="Disordered" evidence="1">
    <location>
        <begin position="168"/>
        <end position="205"/>
    </location>
</feature>
<dbReference type="EMBL" id="KN847492">
    <property type="protein sequence ID" value="KIW20756.1"/>
    <property type="molecule type" value="Genomic_DNA"/>
</dbReference>
<dbReference type="HOGENOM" id="CLU_265095_0_0_1"/>
<feature type="compositionally biased region" description="Low complexity" evidence="1">
    <location>
        <begin position="846"/>
        <end position="866"/>
    </location>
</feature>
<feature type="compositionally biased region" description="Polar residues" evidence="1">
    <location>
        <begin position="168"/>
        <end position="196"/>
    </location>
</feature>
<feature type="region of interest" description="Disordered" evidence="1">
    <location>
        <begin position="1183"/>
        <end position="1202"/>
    </location>
</feature>
<dbReference type="VEuPathDB" id="FungiDB:PV08_01334"/>
<evidence type="ECO:0000313" key="2">
    <source>
        <dbReference type="EMBL" id="KIW20756.1"/>
    </source>
</evidence>
<name>A0A0D1YZK7_9EURO</name>
<feature type="compositionally biased region" description="Basic and acidic residues" evidence="1">
    <location>
        <begin position="557"/>
        <end position="569"/>
    </location>
</feature>
<feature type="compositionally biased region" description="Polar residues" evidence="1">
    <location>
        <begin position="699"/>
        <end position="719"/>
    </location>
</feature>
<evidence type="ECO:0008006" key="4">
    <source>
        <dbReference type="Google" id="ProtNLM"/>
    </source>
</evidence>
<keyword evidence="3" id="KW-1185">Reference proteome</keyword>
<proteinExistence type="predicted"/>
<organism evidence="2 3">
    <name type="scientific">Exophiala spinifera</name>
    <dbReference type="NCBI Taxonomy" id="91928"/>
    <lineage>
        <taxon>Eukaryota</taxon>
        <taxon>Fungi</taxon>
        <taxon>Dikarya</taxon>
        <taxon>Ascomycota</taxon>
        <taxon>Pezizomycotina</taxon>
        <taxon>Eurotiomycetes</taxon>
        <taxon>Chaetothyriomycetidae</taxon>
        <taxon>Chaetothyriales</taxon>
        <taxon>Herpotrichiellaceae</taxon>
        <taxon>Exophiala</taxon>
    </lineage>
</organism>
<feature type="compositionally biased region" description="Polar residues" evidence="1">
    <location>
        <begin position="572"/>
        <end position="581"/>
    </location>
</feature>
<feature type="region of interest" description="Disordered" evidence="1">
    <location>
        <begin position="466"/>
        <end position="584"/>
    </location>
</feature>